<keyword evidence="2" id="KW-0812">Transmembrane</keyword>
<sequence>MNVLSCSINTLKKEGLYEISGVEVGQHFYWGGGFQVHAQVLITSWVVILILIRFRSSSGSQSTNHSNWRPKTSLNLSLNSFEM</sequence>
<keyword evidence="2" id="KW-1133">Transmembrane helix</keyword>
<evidence type="ECO:0000313" key="3">
    <source>
        <dbReference type="EMBL" id="VDD22464.1"/>
    </source>
</evidence>
<keyword evidence="2" id="KW-0472">Membrane</keyword>
<organism evidence="3">
    <name type="scientific">Brassica campestris</name>
    <name type="common">Field mustard</name>
    <dbReference type="NCBI Taxonomy" id="3711"/>
    <lineage>
        <taxon>Eukaryota</taxon>
        <taxon>Viridiplantae</taxon>
        <taxon>Streptophyta</taxon>
        <taxon>Embryophyta</taxon>
        <taxon>Tracheophyta</taxon>
        <taxon>Spermatophyta</taxon>
        <taxon>Magnoliopsida</taxon>
        <taxon>eudicotyledons</taxon>
        <taxon>Gunneridae</taxon>
        <taxon>Pentapetalae</taxon>
        <taxon>rosids</taxon>
        <taxon>malvids</taxon>
        <taxon>Brassicales</taxon>
        <taxon>Brassicaceae</taxon>
        <taxon>Brassiceae</taxon>
        <taxon>Brassica</taxon>
    </lineage>
</organism>
<dbReference type="AlphaFoldDB" id="A0A3P6DE11"/>
<evidence type="ECO:0000256" key="1">
    <source>
        <dbReference type="SAM" id="MobiDB-lite"/>
    </source>
</evidence>
<feature type="transmembrane region" description="Helical" evidence="2">
    <location>
        <begin position="36"/>
        <end position="54"/>
    </location>
</feature>
<feature type="region of interest" description="Disordered" evidence="1">
    <location>
        <begin position="57"/>
        <end position="83"/>
    </location>
</feature>
<protein>
    <submittedName>
        <fullName evidence="3">Uncharacterized protein</fullName>
    </submittedName>
</protein>
<gene>
    <name evidence="3" type="ORF">BRASC25T45884Z</name>
</gene>
<reference evidence="3" key="1">
    <citation type="submission" date="2018-11" db="EMBL/GenBank/DDBJ databases">
        <authorList>
            <consortium name="Genoscope - CEA"/>
            <person name="William W."/>
        </authorList>
    </citation>
    <scope>NUCLEOTIDE SEQUENCE</scope>
</reference>
<feature type="compositionally biased region" description="Low complexity" evidence="1">
    <location>
        <begin position="57"/>
        <end position="66"/>
    </location>
</feature>
<feature type="compositionally biased region" description="Polar residues" evidence="1">
    <location>
        <begin position="67"/>
        <end position="83"/>
    </location>
</feature>
<proteinExistence type="predicted"/>
<name>A0A3P6DE11_BRACM</name>
<evidence type="ECO:0000256" key="2">
    <source>
        <dbReference type="SAM" id="Phobius"/>
    </source>
</evidence>
<accession>A0A3P6DE11</accession>
<dbReference type="EMBL" id="LR031578">
    <property type="protein sequence ID" value="VDD22464.1"/>
    <property type="molecule type" value="Genomic_DNA"/>
</dbReference>